<dbReference type="Ensembl" id="ENSPNAT00000017879.2">
    <property type="protein sequence ID" value="ENSPNAP00000011054.2"/>
    <property type="gene ID" value="ENSPNAG00000016673.2"/>
</dbReference>
<dbReference type="InterPro" id="IPR000276">
    <property type="entry name" value="GPCR_Rhodpsn"/>
</dbReference>
<feature type="transmembrane region" description="Helical" evidence="5">
    <location>
        <begin position="31"/>
        <end position="52"/>
    </location>
</feature>
<accession>A0A3B4CKJ9</accession>
<proteinExistence type="predicted"/>
<organism evidence="7 8">
    <name type="scientific">Pygocentrus nattereri</name>
    <name type="common">Red-bellied piranha</name>
    <dbReference type="NCBI Taxonomy" id="42514"/>
    <lineage>
        <taxon>Eukaryota</taxon>
        <taxon>Metazoa</taxon>
        <taxon>Chordata</taxon>
        <taxon>Craniata</taxon>
        <taxon>Vertebrata</taxon>
        <taxon>Euteleostomi</taxon>
        <taxon>Actinopterygii</taxon>
        <taxon>Neopterygii</taxon>
        <taxon>Teleostei</taxon>
        <taxon>Ostariophysi</taxon>
        <taxon>Characiformes</taxon>
        <taxon>Characoidei</taxon>
        <taxon>Pygocentrus</taxon>
    </lineage>
</organism>
<dbReference type="AlphaFoldDB" id="A0A3B4CKJ9"/>
<dbReference type="Gene3D" id="1.20.1070.10">
    <property type="entry name" value="Rhodopsin 7-helix transmembrane proteins"/>
    <property type="match status" value="1"/>
</dbReference>
<feature type="transmembrane region" description="Helical" evidence="5">
    <location>
        <begin position="64"/>
        <end position="88"/>
    </location>
</feature>
<dbReference type="OMA" id="FFIYINC"/>
<dbReference type="GO" id="GO:0004984">
    <property type="term" value="F:olfactory receptor activity"/>
    <property type="evidence" value="ECO:0007669"/>
    <property type="project" value="TreeGrafter"/>
</dbReference>
<dbReference type="Proteomes" id="UP001501920">
    <property type="component" value="Chromosome 16"/>
</dbReference>
<evidence type="ECO:0000256" key="5">
    <source>
        <dbReference type="SAM" id="Phobius"/>
    </source>
</evidence>
<keyword evidence="3 5" id="KW-1133">Transmembrane helix</keyword>
<evidence type="ECO:0000313" key="7">
    <source>
        <dbReference type="Ensembl" id="ENSPNAP00000011054.2"/>
    </source>
</evidence>
<dbReference type="PANTHER" id="PTHR26451">
    <property type="entry name" value="G_PROTEIN_RECEP_F1_2 DOMAIN-CONTAINING PROTEIN"/>
    <property type="match status" value="1"/>
</dbReference>
<reference evidence="7 8" key="1">
    <citation type="submission" date="2020-10" db="EMBL/GenBank/DDBJ databases">
        <title>Pygocentrus nattereri (red-bellied piranha) genome, fPygNat1, primary haplotype.</title>
        <authorList>
            <person name="Myers G."/>
            <person name="Meyer A."/>
            <person name="Karagic N."/>
            <person name="Pippel M."/>
            <person name="Winkler S."/>
            <person name="Tracey A."/>
            <person name="Wood J."/>
            <person name="Formenti G."/>
            <person name="Howe K."/>
            <person name="Fedrigo O."/>
            <person name="Jarvis E.D."/>
        </authorList>
    </citation>
    <scope>NUCLEOTIDE SEQUENCE [LARGE SCALE GENOMIC DNA]</scope>
</reference>
<feature type="transmembrane region" description="Helical" evidence="5">
    <location>
        <begin position="276"/>
        <end position="296"/>
    </location>
</feature>
<dbReference type="PANTHER" id="PTHR26451:SF866">
    <property type="entry name" value="ODORANT RECEPTOR-RELATED"/>
    <property type="match status" value="1"/>
</dbReference>
<comment type="subcellular location">
    <subcellularLocation>
        <location evidence="1">Membrane</location>
    </subcellularLocation>
</comment>
<evidence type="ECO:0000256" key="2">
    <source>
        <dbReference type="ARBA" id="ARBA00022692"/>
    </source>
</evidence>
<keyword evidence="2 5" id="KW-0812">Transmembrane</keyword>
<dbReference type="CDD" id="cd00637">
    <property type="entry name" value="7tm_classA_rhodopsin-like"/>
    <property type="match status" value="1"/>
</dbReference>
<evidence type="ECO:0000313" key="8">
    <source>
        <dbReference type="Proteomes" id="UP001501920"/>
    </source>
</evidence>
<feature type="transmembrane region" description="Helical" evidence="5">
    <location>
        <begin position="237"/>
        <end position="256"/>
    </location>
</feature>
<reference evidence="7" key="2">
    <citation type="submission" date="2025-08" db="UniProtKB">
        <authorList>
            <consortium name="Ensembl"/>
        </authorList>
    </citation>
    <scope>IDENTIFICATION</scope>
</reference>
<dbReference type="Pfam" id="PF00001">
    <property type="entry name" value="7tm_1"/>
    <property type="match status" value="1"/>
</dbReference>
<dbReference type="InterPro" id="IPR017452">
    <property type="entry name" value="GPCR_Rhodpsn_7TM"/>
</dbReference>
<evidence type="ECO:0000256" key="3">
    <source>
        <dbReference type="ARBA" id="ARBA00022989"/>
    </source>
</evidence>
<dbReference type="GO" id="GO:0016020">
    <property type="term" value="C:membrane"/>
    <property type="evidence" value="ECO:0007669"/>
    <property type="project" value="UniProtKB-SubCell"/>
</dbReference>
<feature type="transmembrane region" description="Helical" evidence="5">
    <location>
        <begin position="143"/>
        <end position="164"/>
    </location>
</feature>
<name>A0A3B4CKJ9_PYGNA</name>
<dbReference type="GO" id="GO:0004930">
    <property type="term" value="F:G protein-coupled receptor activity"/>
    <property type="evidence" value="ECO:0007669"/>
    <property type="project" value="InterPro"/>
</dbReference>
<evidence type="ECO:0000256" key="4">
    <source>
        <dbReference type="ARBA" id="ARBA00023136"/>
    </source>
</evidence>
<keyword evidence="4 5" id="KW-0472">Membrane</keyword>
<protein>
    <submittedName>
        <fullName evidence="7">Odorant receptor, family 92, subfamily A, member 2</fullName>
    </submittedName>
</protein>
<dbReference type="GeneTree" id="ENSGT00940000163093"/>
<evidence type="ECO:0000256" key="1">
    <source>
        <dbReference type="ARBA" id="ARBA00004370"/>
    </source>
</evidence>
<evidence type="ECO:0000259" key="6">
    <source>
        <dbReference type="PROSITE" id="PS50262"/>
    </source>
</evidence>
<feature type="transmembrane region" description="Helical" evidence="5">
    <location>
        <begin position="100"/>
        <end position="122"/>
    </location>
</feature>
<feature type="domain" description="G-protein coupled receptors family 1 profile" evidence="6">
    <location>
        <begin position="44"/>
        <end position="294"/>
    </location>
</feature>
<keyword evidence="8" id="KW-1185">Reference proteome</keyword>
<dbReference type="SUPFAM" id="SSF81321">
    <property type="entry name" value="Family A G protein-coupled receptor-like"/>
    <property type="match status" value="1"/>
</dbReference>
<dbReference type="OrthoDB" id="5967704at2759"/>
<dbReference type="InterPro" id="IPR052921">
    <property type="entry name" value="GPCR1_Superfamily_Member"/>
</dbReference>
<sequence length="322" mass="36715">MAEINNTNDKQLFTYEQVYKVDFDAATGSKIAVVVLMSVFFVYINGIMLFALRSKPIFHETPRYILFAHMLFNDSVLLLVTTVMYAMSLALLHMAKGICWLLVLISSCTFQNAPLTLAVMSLERYVAICYPLRHSTIATQKNTAIAIGILWFLSSLNFVIDIIYEFITDSNQLVKITFCTREKLFMAKWQADKAQGFEILYFLSVTVIIIFTYISIMVAARSVSSNKDSAKKAHKTVLLHLIQLGLCLTSFLYGTIERTLYMISGSSSSLFIHLRYLNFLIVLILPRCLSPLIYGLRDDAVRPLFTNYFCYCSKKFHTTVNM</sequence>
<dbReference type="PROSITE" id="PS50262">
    <property type="entry name" value="G_PROTEIN_RECEP_F1_2"/>
    <property type="match status" value="1"/>
</dbReference>
<dbReference type="FunFam" id="1.20.1070.10:FF:000096">
    <property type="entry name" value="Odorant receptor 131-2"/>
    <property type="match status" value="1"/>
</dbReference>
<dbReference type="GO" id="GO:0005549">
    <property type="term" value="F:odorant binding"/>
    <property type="evidence" value="ECO:0007669"/>
    <property type="project" value="TreeGrafter"/>
</dbReference>
<reference evidence="7" key="3">
    <citation type="submission" date="2025-09" db="UniProtKB">
        <authorList>
            <consortium name="Ensembl"/>
        </authorList>
    </citation>
    <scope>IDENTIFICATION</scope>
</reference>
<feature type="transmembrane region" description="Helical" evidence="5">
    <location>
        <begin position="199"/>
        <end position="216"/>
    </location>
</feature>